<evidence type="ECO:0000313" key="1">
    <source>
        <dbReference type="EMBL" id="MPN22065.1"/>
    </source>
</evidence>
<dbReference type="EMBL" id="VSSQ01070214">
    <property type="protein sequence ID" value="MPN22065.1"/>
    <property type="molecule type" value="Genomic_DNA"/>
</dbReference>
<proteinExistence type="predicted"/>
<name>A0A645G5Y5_9ZZZZ</name>
<comment type="caution">
    <text evidence="1">The sequence shown here is derived from an EMBL/GenBank/DDBJ whole genome shotgun (WGS) entry which is preliminary data.</text>
</comment>
<protein>
    <submittedName>
        <fullName evidence="1">Uncharacterized protein</fullName>
    </submittedName>
</protein>
<gene>
    <name evidence="1" type="ORF">SDC9_169448</name>
</gene>
<dbReference type="AlphaFoldDB" id="A0A645G5Y5"/>
<reference evidence="1" key="1">
    <citation type="submission" date="2019-08" db="EMBL/GenBank/DDBJ databases">
        <authorList>
            <person name="Kucharzyk K."/>
            <person name="Murdoch R.W."/>
            <person name="Higgins S."/>
            <person name="Loffler F."/>
        </authorList>
    </citation>
    <scope>NUCLEOTIDE SEQUENCE</scope>
</reference>
<sequence>MLFDCRPLVGINMAITFRGEDQRQDQPFGAHIQRRTLRAELWFTLMRRTDFILVLVPQDRPRHRTTADQQRAGAIFAEQFA</sequence>
<organism evidence="1">
    <name type="scientific">bioreactor metagenome</name>
    <dbReference type="NCBI Taxonomy" id="1076179"/>
    <lineage>
        <taxon>unclassified sequences</taxon>
        <taxon>metagenomes</taxon>
        <taxon>ecological metagenomes</taxon>
    </lineage>
</organism>
<accession>A0A645G5Y5</accession>